<keyword evidence="2" id="KW-0678">Repressor</keyword>
<dbReference type="GO" id="GO:0003677">
    <property type="term" value="F:DNA binding"/>
    <property type="evidence" value="ECO:0007669"/>
    <property type="project" value="UniProtKB-KW"/>
</dbReference>
<dbReference type="SMART" id="SM00420">
    <property type="entry name" value="HTH_DEOR"/>
    <property type="match status" value="1"/>
</dbReference>
<sequence>MIKAERQERIVGVVEKLGSISVHGIAEQLGVSEMTVRRDLEELSRKDQLIRVHGGARSLSADERSMLRREFTHSEKRSINADEKRAIAHIAASVIEERETVYLGTGTTVEQMVPLLPRIPLRIITNSLSVFNLLEGRSEFELCLVGGMYRRRTSAFVGPVAEDMVSSLGTDIAFIGANGIQGNAVTTSNMEEGKLQQLALDMADRRILVADSSKVGKRDFFSFYRLSDFDAVVMEPDASQEARNAVEEHTRVLG</sequence>
<dbReference type="PANTHER" id="PTHR30363:SF4">
    <property type="entry name" value="GLYCEROL-3-PHOSPHATE REGULON REPRESSOR"/>
    <property type="match status" value="1"/>
</dbReference>
<keyword evidence="9" id="KW-1185">Reference proteome</keyword>
<dbReference type="GeneID" id="98653797"/>
<feature type="domain" description="HTH deoR-type" evidence="7">
    <location>
        <begin position="3"/>
        <end position="58"/>
    </location>
</feature>
<dbReference type="InterPro" id="IPR036390">
    <property type="entry name" value="WH_DNA-bd_sf"/>
</dbReference>
<dbReference type="EMBL" id="NFHO01000002">
    <property type="protein sequence ID" value="OUN44187.1"/>
    <property type="molecule type" value="Genomic_DNA"/>
</dbReference>
<proteinExistence type="predicted"/>
<dbReference type="Gene3D" id="3.40.50.1360">
    <property type="match status" value="1"/>
</dbReference>
<gene>
    <name evidence="8" type="ORF">B5G21_02685</name>
</gene>
<dbReference type="PROSITE" id="PS51000">
    <property type="entry name" value="HTH_DEOR_2"/>
    <property type="match status" value="1"/>
</dbReference>
<comment type="function">
    <text evidence="6">Repressor of the lactose catabolism operon. Galactose-6-phosphate is the inducer.</text>
</comment>
<dbReference type="InterPro" id="IPR001034">
    <property type="entry name" value="DeoR_HTH"/>
</dbReference>
<dbReference type="InterPro" id="IPR018356">
    <property type="entry name" value="Tscrpt_reg_HTH_DeoR_CS"/>
</dbReference>
<dbReference type="eggNOG" id="COG1349">
    <property type="taxonomic scope" value="Bacteria"/>
</dbReference>
<dbReference type="Pfam" id="PF00455">
    <property type="entry name" value="DeoRC"/>
    <property type="match status" value="1"/>
</dbReference>
<dbReference type="Pfam" id="PF08220">
    <property type="entry name" value="HTH_DeoR"/>
    <property type="match status" value="1"/>
</dbReference>
<evidence type="ECO:0000256" key="5">
    <source>
        <dbReference type="ARBA" id="ARBA00023163"/>
    </source>
</evidence>
<keyword evidence="5" id="KW-0804">Transcription</keyword>
<name>A0A1Y3UAP8_9ACTN</name>
<protein>
    <recommendedName>
        <fullName evidence="1">Lactose phosphotransferase system repressor</fullName>
    </recommendedName>
</protein>
<dbReference type="InterPro" id="IPR014036">
    <property type="entry name" value="DeoR-like_C"/>
</dbReference>
<keyword evidence="3" id="KW-0805">Transcription regulation</keyword>
<reference evidence="9" key="1">
    <citation type="submission" date="2017-04" db="EMBL/GenBank/DDBJ databases">
        <title>Function of individual gut microbiota members based on whole genome sequencing of pure cultures obtained from chicken caecum.</title>
        <authorList>
            <person name="Medvecky M."/>
            <person name="Cejkova D."/>
            <person name="Polansky O."/>
            <person name="Karasova D."/>
            <person name="Kubasova T."/>
            <person name="Cizek A."/>
            <person name="Rychlik I."/>
        </authorList>
    </citation>
    <scope>NUCLEOTIDE SEQUENCE [LARGE SCALE GENOMIC DNA]</scope>
    <source>
        <strain evidence="9">An70</strain>
    </source>
</reference>
<organism evidence="8 9">
    <name type="scientific">Enorma massiliensis</name>
    <dbReference type="NCBI Taxonomy" id="1472761"/>
    <lineage>
        <taxon>Bacteria</taxon>
        <taxon>Bacillati</taxon>
        <taxon>Actinomycetota</taxon>
        <taxon>Coriobacteriia</taxon>
        <taxon>Coriobacteriales</taxon>
        <taxon>Coriobacteriaceae</taxon>
        <taxon>Enorma</taxon>
    </lineage>
</organism>
<dbReference type="PROSITE" id="PS00894">
    <property type="entry name" value="HTH_DEOR_1"/>
    <property type="match status" value="1"/>
</dbReference>
<dbReference type="InterPro" id="IPR050313">
    <property type="entry name" value="Carb_Metab_HTH_regulators"/>
</dbReference>
<evidence type="ECO:0000256" key="1">
    <source>
        <dbReference type="ARBA" id="ARBA00021390"/>
    </source>
</evidence>
<evidence type="ECO:0000256" key="3">
    <source>
        <dbReference type="ARBA" id="ARBA00023015"/>
    </source>
</evidence>
<evidence type="ECO:0000313" key="8">
    <source>
        <dbReference type="EMBL" id="OUN44187.1"/>
    </source>
</evidence>
<dbReference type="InterPro" id="IPR036388">
    <property type="entry name" value="WH-like_DNA-bd_sf"/>
</dbReference>
<dbReference type="Proteomes" id="UP000196560">
    <property type="component" value="Unassembled WGS sequence"/>
</dbReference>
<keyword evidence="4" id="KW-0238">DNA-binding</keyword>
<comment type="caution">
    <text evidence="8">The sequence shown here is derived from an EMBL/GenBank/DDBJ whole genome shotgun (WGS) entry which is preliminary data.</text>
</comment>
<dbReference type="Gene3D" id="1.10.10.10">
    <property type="entry name" value="Winged helix-like DNA-binding domain superfamily/Winged helix DNA-binding domain"/>
    <property type="match status" value="1"/>
</dbReference>
<accession>A0A1Y3UAP8</accession>
<dbReference type="RefSeq" id="WP_019128879.1">
    <property type="nucleotide sequence ID" value="NZ_DBEYNO010000094.1"/>
</dbReference>
<dbReference type="PRINTS" id="PR00037">
    <property type="entry name" value="HTHLACR"/>
</dbReference>
<evidence type="ECO:0000313" key="9">
    <source>
        <dbReference type="Proteomes" id="UP000196560"/>
    </source>
</evidence>
<evidence type="ECO:0000256" key="4">
    <source>
        <dbReference type="ARBA" id="ARBA00023125"/>
    </source>
</evidence>
<dbReference type="SUPFAM" id="SSF46785">
    <property type="entry name" value="Winged helix' DNA-binding domain"/>
    <property type="match status" value="1"/>
</dbReference>
<evidence type="ECO:0000256" key="6">
    <source>
        <dbReference type="ARBA" id="ARBA00024937"/>
    </source>
</evidence>
<dbReference type="GO" id="GO:0003700">
    <property type="term" value="F:DNA-binding transcription factor activity"/>
    <property type="evidence" value="ECO:0007669"/>
    <property type="project" value="InterPro"/>
</dbReference>
<dbReference type="STRING" id="1118060.GCA_000311845_01594"/>
<dbReference type="AlphaFoldDB" id="A0A1Y3UAP8"/>
<dbReference type="SMART" id="SM01134">
    <property type="entry name" value="DeoRC"/>
    <property type="match status" value="1"/>
</dbReference>
<evidence type="ECO:0000256" key="2">
    <source>
        <dbReference type="ARBA" id="ARBA00022491"/>
    </source>
</evidence>
<dbReference type="SUPFAM" id="SSF100950">
    <property type="entry name" value="NagB/RpiA/CoA transferase-like"/>
    <property type="match status" value="1"/>
</dbReference>
<evidence type="ECO:0000259" key="7">
    <source>
        <dbReference type="PROSITE" id="PS51000"/>
    </source>
</evidence>
<dbReference type="PANTHER" id="PTHR30363">
    <property type="entry name" value="HTH-TYPE TRANSCRIPTIONAL REGULATOR SRLR-RELATED"/>
    <property type="match status" value="1"/>
</dbReference>
<dbReference type="InterPro" id="IPR037171">
    <property type="entry name" value="NagB/RpiA_transferase-like"/>
</dbReference>